<dbReference type="InterPro" id="IPR050267">
    <property type="entry name" value="Anti-sigma-factor_SerPK"/>
</dbReference>
<reference evidence="5" key="1">
    <citation type="journal article" date="2019" name="Int. J. Syst. Evol. Microbiol.">
        <title>The Global Catalogue of Microorganisms (GCM) 10K type strain sequencing project: providing services to taxonomists for standard genome sequencing and annotation.</title>
        <authorList>
            <consortium name="The Broad Institute Genomics Platform"/>
            <consortium name="The Broad Institute Genome Sequencing Center for Infectious Disease"/>
            <person name="Wu L."/>
            <person name="Ma J."/>
        </authorList>
    </citation>
    <scope>NUCLEOTIDE SEQUENCE [LARGE SCALE GENOMIC DNA]</scope>
    <source>
        <strain evidence="5">JCM 4524</strain>
    </source>
</reference>
<evidence type="ECO:0000259" key="3">
    <source>
        <dbReference type="Pfam" id="PF13581"/>
    </source>
</evidence>
<keyword evidence="1" id="KW-0723">Serine/threonine-protein kinase</keyword>
<feature type="region of interest" description="Disordered" evidence="2">
    <location>
        <begin position="180"/>
        <end position="204"/>
    </location>
</feature>
<evidence type="ECO:0000256" key="2">
    <source>
        <dbReference type="SAM" id="MobiDB-lite"/>
    </source>
</evidence>
<dbReference type="SUPFAM" id="SSF55874">
    <property type="entry name" value="ATPase domain of HSP90 chaperone/DNA topoisomerase II/histidine kinase"/>
    <property type="match status" value="1"/>
</dbReference>
<evidence type="ECO:0000313" key="4">
    <source>
        <dbReference type="EMBL" id="GAA2661300.1"/>
    </source>
</evidence>
<feature type="domain" description="Histidine kinase/HSP90-like ATPase" evidence="3">
    <location>
        <begin position="27"/>
        <end position="135"/>
    </location>
</feature>
<evidence type="ECO:0000313" key="5">
    <source>
        <dbReference type="Proteomes" id="UP001500151"/>
    </source>
</evidence>
<name>A0ABP6E6I4_9ACTN</name>
<keyword evidence="5" id="KW-1185">Reference proteome</keyword>
<gene>
    <name evidence="4" type="ORF">GCM10010307_79460</name>
</gene>
<dbReference type="Gene3D" id="3.30.565.10">
    <property type="entry name" value="Histidine kinase-like ATPase, C-terminal domain"/>
    <property type="match status" value="1"/>
</dbReference>
<keyword evidence="1" id="KW-0418">Kinase</keyword>
<feature type="compositionally biased region" description="Basic and acidic residues" evidence="2">
    <location>
        <begin position="182"/>
        <end position="204"/>
    </location>
</feature>
<dbReference type="InterPro" id="IPR036890">
    <property type="entry name" value="HATPase_C_sf"/>
</dbReference>
<evidence type="ECO:0000256" key="1">
    <source>
        <dbReference type="ARBA" id="ARBA00022527"/>
    </source>
</evidence>
<keyword evidence="1" id="KW-0808">Transferase</keyword>
<proteinExistence type="predicted"/>
<comment type="caution">
    <text evidence="4">The sequence shown here is derived from an EMBL/GenBank/DDBJ whole genome shotgun (WGS) entry which is preliminary data.</text>
</comment>
<accession>A0ABP6E6I4</accession>
<dbReference type="Pfam" id="PF13581">
    <property type="entry name" value="HATPase_c_2"/>
    <property type="match status" value="1"/>
</dbReference>
<protein>
    <recommendedName>
        <fullName evidence="3">Histidine kinase/HSP90-like ATPase domain-containing protein</fullName>
    </recommendedName>
</protein>
<dbReference type="PANTHER" id="PTHR35526:SF3">
    <property type="entry name" value="ANTI-SIGMA-F FACTOR RSBW"/>
    <property type="match status" value="1"/>
</dbReference>
<dbReference type="CDD" id="cd16936">
    <property type="entry name" value="HATPase_RsbW-like"/>
    <property type="match status" value="1"/>
</dbReference>
<organism evidence="4 5">
    <name type="scientific">Streptomyces vastus</name>
    <dbReference type="NCBI Taxonomy" id="285451"/>
    <lineage>
        <taxon>Bacteria</taxon>
        <taxon>Bacillati</taxon>
        <taxon>Actinomycetota</taxon>
        <taxon>Actinomycetes</taxon>
        <taxon>Kitasatosporales</taxon>
        <taxon>Streptomycetaceae</taxon>
        <taxon>Streptomyces</taxon>
    </lineage>
</organism>
<dbReference type="InterPro" id="IPR003594">
    <property type="entry name" value="HATPase_dom"/>
</dbReference>
<feature type="region of interest" description="Disordered" evidence="2">
    <location>
        <begin position="88"/>
        <end position="107"/>
    </location>
</feature>
<dbReference type="EMBL" id="BAAASJ010000120">
    <property type="protein sequence ID" value="GAA2661300.1"/>
    <property type="molecule type" value="Genomic_DNA"/>
</dbReference>
<dbReference type="Proteomes" id="UP001500151">
    <property type="component" value="Unassembled WGS sequence"/>
</dbReference>
<dbReference type="PANTHER" id="PTHR35526">
    <property type="entry name" value="ANTI-SIGMA-F FACTOR RSBW-RELATED"/>
    <property type="match status" value="1"/>
</dbReference>
<sequence>MTARRALSATPSVVWCWTSCTPNAPYRARVALYCALDQLGYDGDVISDAVLAVSEFVANATEHAVGPYELRLRRTATEVICEVEDHDPRIPEVPAPPATAPYAPAEEDRGGGLEALCALLTERGRGLHIVHELTKGAWGFRSQKRTKTAWLALPAELPPKRHGADSALGDEQGVGAQVTAVEQRDGRGDVEVRKQCDRSYDVGR</sequence>